<gene>
    <name evidence="1" type="ORF">SIRAN2467</name>
</gene>
<dbReference type="HOGENOM" id="CLU_3317717_0_0_11"/>
<evidence type="ECO:0000313" key="1">
    <source>
        <dbReference type="EMBL" id="CDR05518.1"/>
    </source>
</evidence>
<reference evidence="1" key="1">
    <citation type="submission" date="2014-05" db="EMBL/GenBank/DDBJ databases">
        <authorList>
            <person name="Horn Fabian"/>
        </authorList>
    </citation>
    <scope>NUCLEOTIDE SEQUENCE</scope>
</reference>
<dbReference type="AlphaFoldDB" id="A0A060ZHQ0"/>
<accession>A0A060ZHQ0</accession>
<sequence>MAATSVEGKHQMLSEGFRVTFVGKQVVQLGHKVGMAPKI</sequence>
<organism evidence="1">
    <name type="scientific">Streptomyces iranensis</name>
    <dbReference type="NCBI Taxonomy" id="576784"/>
    <lineage>
        <taxon>Bacteria</taxon>
        <taxon>Bacillati</taxon>
        <taxon>Actinomycetota</taxon>
        <taxon>Actinomycetes</taxon>
        <taxon>Kitasatosporales</taxon>
        <taxon>Streptomycetaceae</taxon>
        <taxon>Streptomyces</taxon>
        <taxon>Streptomyces violaceusniger group</taxon>
    </lineage>
</organism>
<dbReference type="EMBL" id="LK022848">
    <property type="protein sequence ID" value="CDR05518.1"/>
    <property type="molecule type" value="Genomic_DNA"/>
</dbReference>
<name>A0A060ZHQ0_9ACTN</name>
<proteinExistence type="predicted"/>
<protein>
    <submittedName>
        <fullName evidence="1">Uncharacterized protein</fullName>
    </submittedName>
</protein>